<gene>
    <name evidence="1" type="ORF">FBU59_005093</name>
</gene>
<protein>
    <submittedName>
        <fullName evidence="1">Uncharacterized protein</fullName>
    </submittedName>
</protein>
<name>A0ACC1J3R1_9FUNG</name>
<comment type="caution">
    <text evidence="1">The sequence shown here is derived from an EMBL/GenBank/DDBJ whole genome shotgun (WGS) entry which is preliminary data.</text>
</comment>
<organism evidence="1 2">
    <name type="scientific">Linderina macrospora</name>
    <dbReference type="NCBI Taxonomy" id="4868"/>
    <lineage>
        <taxon>Eukaryota</taxon>
        <taxon>Fungi</taxon>
        <taxon>Fungi incertae sedis</taxon>
        <taxon>Zoopagomycota</taxon>
        <taxon>Kickxellomycotina</taxon>
        <taxon>Kickxellomycetes</taxon>
        <taxon>Kickxellales</taxon>
        <taxon>Kickxellaceae</taxon>
        <taxon>Linderina</taxon>
    </lineage>
</organism>
<reference evidence="1" key="1">
    <citation type="submission" date="2022-07" db="EMBL/GenBank/DDBJ databases">
        <title>Phylogenomic reconstructions and comparative analyses of Kickxellomycotina fungi.</title>
        <authorList>
            <person name="Reynolds N.K."/>
            <person name="Stajich J.E."/>
            <person name="Barry K."/>
            <person name="Grigoriev I.V."/>
            <person name="Crous P."/>
            <person name="Smith M.E."/>
        </authorList>
    </citation>
    <scope>NUCLEOTIDE SEQUENCE</scope>
    <source>
        <strain evidence="1">NRRL 5244</strain>
    </source>
</reference>
<accession>A0ACC1J3R1</accession>
<proteinExistence type="predicted"/>
<dbReference type="EMBL" id="JANBPW010003929">
    <property type="protein sequence ID" value="KAJ1936314.1"/>
    <property type="molecule type" value="Genomic_DNA"/>
</dbReference>
<sequence length="507" mass="55805">MLPVGGGEVWTLKDDGIFEVWQDRSITGSDRPLTALRVFSIATELHIVKRHGLHVGFLLLYQRELWFSAGRNIWVYDTLMQADDPAQTPDVLAPRHQGSSSYVAAPRPVAHIMLTSNDSAITCITSNAMYLDEARIESHGYVFAGTETSHVIVFKAASYERFRTLDLGNGQGSTKITAMKCVSDRWVWVGFESGKIMVVDIGGDSGKGGVVRCPMGTFDVGGWAVVKEWTATEHSVVQIHVDWSPMLTERGRLQVASVHSNGSVYFWDGTLAMDWQSVELRKRTREFATVRDIGVQICSWNIDAIKPEALESSRNPEDREFLRTWLSAMGNSPEIVVVGLQEVVDLESKTMTAKSLWKGGVVGKHKSKSKSKLAKPSADISKRYGLWKTALERTLSDTGTKYRVVECQNMVGLFVCVFARDDVFRSIAHVGVAQVKTGLGGLHGNKGGIGVRFVFDDTSFCFVNAHLAAGESGKNNAARLGHARSIVRGMVFKKPSAEYQAVTVGQQ</sequence>
<keyword evidence="2" id="KW-1185">Reference proteome</keyword>
<evidence type="ECO:0000313" key="1">
    <source>
        <dbReference type="EMBL" id="KAJ1936314.1"/>
    </source>
</evidence>
<dbReference type="Proteomes" id="UP001150603">
    <property type="component" value="Unassembled WGS sequence"/>
</dbReference>
<evidence type="ECO:0000313" key="2">
    <source>
        <dbReference type="Proteomes" id="UP001150603"/>
    </source>
</evidence>
<feature type="non-terminal residue" evidence="1">
    <location>
        <position position="507"/>
    </location>
</feature>